<evidence type="ECO:0000313" key="1">
    <source>
        <dbReference type="EMBL" id="RYC96408.1"/>
    </source>
</evidence>
<evidence type="ECO:0000313" key="2">
    <source>
        <dbReference type="Proteomes" id="UP000290540"/>
    </source>
</evidence>
<dbReference type="Proteomes" id="UP000290540">
    <property type="component" value="Unassembled WGS sequence"/>
</dbReference>
<protein>
    <submittedName>
        <fullName evidence="1">Uncharacterized protein</fullName>
    </submittedName>
</protein>
<gene>
    <name evidence="1" type="ORF">BFJ63_vAg771</name>
</gene>
<dbReference type="EMBL" id="MQTW01000003">
    <property type="protein sequence ID" value="RYC96408.1"/>
    <property type="molecule type" value="Genomic_DNA"/>
</dbReference>
<organism evidence="1 2">
    <name type="scientific">Fusarium oxysporum f. sp. narcissi</name>
    <dbReference type="NCBI Taxonomy" id="451672"/>
    <lineage>
        <taxon>Eukaryota</taxon>
        <taxon>Fungi</taxon>
        <taxon>Dikarya</taxon>
        <taxon>Ascomycota</taxon>
        <taxon>Pezizomycotina</taxon>
        <taxon>Sordariomycetes</taxon>
        <taxon>Hypocreomycetidae</taxon>
        <taxon>Hypocreales</taxon>
        <taxon>Nectriaceae</taxon>
        <taxon>Fusarium</taxon>
        <taxon>Fusarium oxysporum species complex</taxon>
    </lineage>
</organism>
<reference evidence="1 2" key="1">
    <citation type="submission" date="2016-12" db="EMBL/GenBank/DDBJ databases">
        <title>Draft genome sequence of Fusarium oxysporum causing rot on Narcissus.</title>
        <authorList>
            <person name="Armitage A.D."/>
            <person name="Taylor A."/>
            <person name="Clarkson J.P."/>
            <person name="Harrison R.J."/>
            <person name="Jackson A.C."/>
        </authorList>
    </citation>
    <scope>NUCLEOTIDE SEQUENCE [LARGE SCALE GENOMIC DNA]</scope>
    <source>
        <strain evidence="1 2">N139</strain>
    </source>
</reference>
<comment type="caution">
    <text evidence="1">The sequence shown here is derived from an EMBL/GenBank/DDBJ whole genome shotgun (WGS) entry which is preliminary data.</text>
</comment>
<dbReference type="AlphaFoldDB" id="A0A4Q2WD92"/>
<accession>A0A4Q2WD92</accession>
<sequence length="125" mass="14503">MDGLIAWELPGSNLLRTHIESQSRLKQLRLDCSAHHTCLDYSDLQTQLHTDIIESIIGASDQRATVYLDPQPPRKGRLRQTTIRLKPFTLTRLSLISQNLTKHSSTLRLRPRLHQYPRQTRLRQA</sequence>
<proteinExistence type="predicted"/>
<name>A0A4Q2WD92_FUSOX</name>